<reference evidence="7" key="1">
    <citation type="journal article" date="2014" name="Front. Microbiol.">
        <title>High frequency of phylogenetically diverse reductive dehalogenase-homologous genes in deep subseafloor sedimentary metagenomes.</title>
        <authorList>
            <person name="Kawai M."/>
            <person name="Futagami T."/>
            <person name="Toyoda A."/>
            <person name="Takaki Y."/>
            <person name="Nishi S."/>
            <person name="Hori S."/>
            <person name="Arai W."/>
            <person name="Tsubouchi T."/>
            <person name="Morono Y."/>
            <person name="Uchiyama I."/>
            <person name="Ito T."/>
            <person name="Fujiyama A."/>
            <person name="Inagaki F."/>
            <person name="Takami H."/>
        </authorList>
    </citation>
    <scope>NUCLEOTIDE SEQUENCE</scope>
    <source>
        <strain evidence="7">Expedition CK06-06</strain>
    </source>
</reference>
<sequence>MKHLTETYGIKDIAFVDSLFAISKEKVESFLEELEKERMDVTWTCTIRCDTMSKSLLKRMKEAGCWRVRIGIESGNEEVLRFIKKGMSKEEIRRVVGWADEVGLQPKAFFMLGHCPDTKETMEETIRFAQSIPLKDI</sequence>
<dbReference type="PANTHER" id="PTHR43409">
    <property type="entry name" value="ANAEROBIC MAGNESIUM-PROTOPORPHYRIN IX MONOMETHYL ESTER CYCLASE-RELATED"/>
    <property type="match status" value="1"/>
</dbReference>
<dbReference type="InterPro" id="IPR023404">
    <property type="entry name" value="rSAM_horseshoe"/>
</dbReference>
<keyword evidence="3" id="KW-0479">Metal-binding</keyword>
<organism evidence="7">
    <name type="scientific">marine sediment metagenome</name>
    <dbReference type="NCBI Taxonomy" id="412755"/>
    <lineage>
        <taxon>unclassified sequences</taxon>
        <taxon>metagenomes</taxon>
        <taxon>ecological metagenomes</taxon>
    </lineage>
</organism>
<dbReference type="Pfam" id="PF04055">
    <property type="entry name" value="Radical_SAM"/>
    <property type="match status" value="1"/>
</dbReference>
<keyword evidence="2" id="KW-0949">S-adenosyl-L-methionine</keyword>
<dbReference type="CDD" id="cd01335">
    <property type="entry name" value="Radical_SAM"/>
    <property type="match status" value="1"/>
</dbReference>
<dbReference type="GO" id="GO:0051536">
    <property type="term" value="F:iron-sulfur cluster binding"/>
    <property type="evidence" value="ECO:0007669"/>
    <property type="project" value="UniProtKB-KW"/>
</dbReference>
<accession>X1H5Q5</accession>
<dbReference type="InterPro" id="IPR051198">
    <property type="entry name" value="BchE-like"/>
</dbReference>
<evidence type="ECO:0000256" key="5">
    <source>
        <dbReference type="ARBA" id="ARBA00023014"/>
    </source>
</evidence>
<proteinExistence type="predicted"/>
<dbReference type="GO" id="GO:0046872">
    <property type="term" value="F:metal ion binding"/>
    <property type="evidence" value="ECO:0007669"/>
    <property type="project" value="UniProtKB-KW"/>
</dbReference>
<evidence type="ECO:0000256" key="3">
    <source>
        <dbReference type="ARBA" id="ARBA00022723"/>
    </source>
</evidence>
<evidence type="ECO:0000256" key="2">
    <source>
        <dbReference type="ARBA" id="ARBA00022691"/>
    </source>
</evidence>
<feature type="domain" description="Radical SAM core" evidence="6">
    <location>
        <begin position="10"/>
        <end position="129"/>
    </location>
</feature>
<dbReference type="AlphaFoldDB" id="X1H5Q5"/>
<evidence type="ECO:0000256" key="1">
    <source>
        <dbReference type="ARBA" id="ARBA00001966"/>
    </source>
</evidence>
<dbReference type="InterPro" id="IPR007197">
    <property type="entry name" value="rSAM"/>
</dbReference>
<evidence type="ECO:0000256" key="4">
    <source>
        <dbReference type="ARBA" id="ARBA00023004"/>
    </source>
</evidence>
<comment type="caution">
    <text evidence="7">The sequence shown here is derived from an EMBL/GenBank/DDBJ whole genome shotgun (WGS) entry which is preliminary data.</text>
</comment>
<dbReference type="EMBL" id="BARU01029315">
    <property type="protein sequence ID" value="GAH65476.1"/>
    <property type="molecule type" value="Genomic_DNA"/>
</dbReference>
<dbReference type="Gene3D" id="3.80.30.20">
    <property type="entry name" value="tm_1862 like domain"/>
    <property type="match status" value="1"/>
</dbReference>
<keyword evidence="4" id="KW-0408">Iron</keyword>
<evidence type="ECO:0000313" key="7">
    <source>
        <dbReference type="EMBL" id="GAH65476.1"/>
    </source>
</evidence>
<comment type="cofactor">
    <cofactor evidence="1">
        <name>[4Fe-4S] cluster</name>
        <dbReference type="ChEBI" id="CHEBI:49883"/>
    </cofactor>
</comment>
<dbReference type="InterPro" id="IPR058240">
    <property type="entry name" value="rSAM_sf"/>
</dbReference>
<dbReference type="GO" id="GO:0003824">
    <property type="term" value="F:catalytic activity"/>
    <property type="evidence" value="ECO:0007669"/>
    <property type="project" value="InterPro"/>
</dbReference>
<protein>
    <recommendedName>
        <fullName evidence="6">Radical SAM core domain-containing protein</fullName>
    </recommendedName>
</protein>
<name>X1H5Q5_9ZZZZ</name>
<evidence type="ECO:0000259" key="6">
    <source>
        <dbReference type="Pfam" id="PF04055"/>
    </source>
</evidence>
<gene>
    <name evidence="7" type="ORF">S03H2_46649</name>
</gene>
<keyword evidence="5" id="KW-0411">Iron-sulfur</keyword>
<dbReference type="SUPFAM" id="SSF102114">
    <property type="entry name" value="Radical SAM enzymes"/>
    <property type="match status" value="1"/>
</dbReference>
<feature type="non-terminal residue" evidence="7">
    <location>
        <position position="137"/>
    </location>
</feature>